<reference evidence="1" key="1">
    <citation type="submission" date="2022-07" db="EMBL/GenBank/DDBJ databases">
        <title>Genome Sequence of Phlebia brevispora.</title>
        <authorList>
            <person name="Buettner E."/>
        </authorList>
    </citation>
    <scope>NUCLEOTIDE SEQUENCE</scope>
    <source>
        <strain evidence="1">MPL23</strain>
    </source>
</reference>
<name>A0ACC1SLJ3_9APHY</name>
<keyword evidence="2" id="KW-1185">Reference proteome</keyword>
<gene>
    <name evidence="1" type="ORF">NM688_g5999</name>
</gene>
<comment type="caution">
    <text evidence="1">The sequence shown here is derived from an EMBL/GenBank/DDBJ whole genome shotgun (WGS) entry which is preliminary data.</text>
</comment>
<organism evidence="1 2">
    <name type="scientific">Phlebia brevispora</name>
    <dbReference type="NCBI Taxonomy" id="194682"/>
    <lineage>
        <taxon>Eukaryota</taxon>
        <taxon>Fungi</taxon>
        <taxon>Dikarya</taxon>
        <taxon>Basidiomycota</taxon>
        <taxon>Agaricomycotina</taxon>
        <taxon>Agaricomycetes</taxon>
        <taxon>Polyporales</taxon>
        <taxon>Meruliaceae</taxon>
        <taxon>Phlebia</taxon>
    </lineage>
</organism>
<accession>A0ACC1SLJ3</accession>
<sequence>MLRPTRGASGRSQPDASTQAADEQSQPQTTQQRAAETRARHREEEEKSQREDAERILATGPRLSKTRAGDKIREWNAPTRKRTISQTVPEPGVEQESEDRKKPKKPRKKKDPVSNAPKNAKRESARTNLPRSLLNHNDNDNDEESEAGPLAKSVHKPTVPPTYREERRTASKTTLKGIRAQGYHQAPDRSDDDPELQGWLSDEEPHVNRGGSDDDENDDDDGDSYKPSEESDDTGHIDKKLEVPRWINNSRRGRADNDADDIDTLIPDVIDYRSRRSSTGSAYQTTRAISIAAHLLQNTMKMTIGLMPLAYCSPGLHTTAIKDRELTPRADRRYQPTG</sequence>
<proteinExistence type="predicted"/>
<protein>
    <submittedName>
        <fullName evidence="1">Uncharacterized protein</fullName>
    </submittedName>
</protein>
<evidence type="ECO:0000313" key="1">
    <source>
        <dbReference type="EMBL" id="KAJ3542162.1"/>
    </source>
</evidence>
<dbReference type="Proteomes" id="UP001148662">
    <property type="component" value="Unassembled WGS sequence"/>
</dbReference>
<dbReference type="EMBL" id="JANHOG010001173">
    <property type="protein sequence ID" value="KAJ3542162.1"/>
    <property type="molecule type" value="Genomic_DNA"/>
</dbReference>
<evidence type="ECO:0000313" key="2">
    <source>
        <dbReference type="Proteomes" id="UP001148662"/>
    </source>
</evidence>